<dbReference type="EMBL" id="AMEM01000017">
    <property type="protein sequence ID" value="EKX90641.1"/>
    <property type="molecule type" value="Genomic_DNA"/>
</dbReference>
<name>L1MI83_9CORY</name>
<reference evidence="1 2" key="1">
    <citation type="submission" date="2012-05" db="EMBL/GenBank/DDBJ databases">
        <authorList>
            <person name="Weinstock G."/>
            <person name="Sodergren E."/>
            <person name="Lobos E.A."/>
            <person name="Fulton L."/>
            <person name="Fulton R."/>
            <person name="Courtney L."/>
            <person name="Fronick C."/>
            <person name="O'Laughlin M."/>
            <person name="Godfrey J."/>
            <person name="Wilson R.M."/>
            <person name="Miner T."/>
            <person name="Farmer C."/>
            <person name="Delehaunty K."/>
            <person name="Cordes M."/>
            <person name="Minx P."/>
            <person name="Tomlinson C."/>
            <person name="Chen J."/>
            <person name="Wollam A."/>
            <person name="Pepin K.H."/>
            <person name="Bhonagiri V."/>
            <person name="Zhang X."/>
            <person name="Suruliraj S."/>
            <person name="Warren W."/>
            <person name="Mitreva M."/>
            <person name="Mardis E.R."/>
            <person name="Wilson R.K."/>
        </authorList>
    </citation>
    <scope>NUCLEOTIDE SEQUENCE [LARGE SCALE GENOMIC DNA]</scope>
    <source>
        <strain evidence="1 2">F0235</strain>
    </source>
</reference>
<protein>
    <submittedName>
        <fullName evidence="1">Uncharacterized protein</fullName>
    </submittedName>
</protein>
<dbReference type="OrthoDB" id="4420002at2"/>
<organism evidence="1 2">
    <name type="scientific">Corynebacterium durum F0235</name>
    <dbReference type="NCBI Taxonomy" id="1035195"/>
    <lineage>
        <taxon>Bacteria</taxon>
        <taxon>Bacillati</taxon>
        <taxon>Actinomycetota</taxon>
        <taxon>Actinomycetes</taxon>
        <taxon>Mycobacteriales</taxon>
        <taxon>Corynebacteriaceae</taxon>
        <taxon>Corynebacterium</taxon>
    </lineage>
</organism>
<dbReference type="GeneID" id="84896945"/>
<dbReference type="AlphaFoldDB" id="L1MI83"/>
<dbReference type="STRING" id="1035195.HMPREF9997_01137"/>
<dbReference type="PATRIC" id="fig|1035195.3.peg.1018"/>
<evidence type="ECO:0000313" key="2">
    <source>
        <dbReference type="Proteomes" id="UP000010445"/>
    </source>
</evidence>
<dbReference type="HOGENOM" id="CLU_124872_0_0_11"/>
<proteinExistence type="predicted"/>
<dbReference type="eggNOG" id="ENOG5031R21">
    <property type="taxonomic scope" value="Bacteria"/>
</dbReference>
<keyword evidence="2" id="KW-1185">Reference proteome</keyword>
<accession>L1MI83</accession>
<sequence>MSNFAEDFIADLETYATGSYLRDDEKEHWTQPYDPSVLPQLKALISAFSNKVAMDPDAAVVAAADFIQKVNDFNHAHGYAVIEHEEENELQGFIRSTLYSAGVEDEALKTLPEFE</sequence>
<dbReference type="RefSeq" id="WP_006063374.1">
    <property type="nucleotide sequence ID" value="NZ_KB290831.1"/>
</dbReference>
<comment type="caution">
    <text evidence="1">The sequence shown here is derived from an EMBL/GenBank/DDBJ whole genome shotgun (WGS) entry which is preliminary data.</text>
</comment>
<gene>
    <name evidence="1" type="ORF">HMPREF9997_01137</name>
</gene>
<dbReference type="Proteomes" id="UP000010445">
    <property type="component" value="Unassembled WGS sequence"/>
</dbReference>
<evidence type="ECO:0000313" key="1">
    <source>
        <dbReference type="EMBL" id="EKX90641.1"/>
    </source>
</evidence>